<dbReference type="GO" id="GO:0016020">
    <property type="term" value="C:membrane"/>
    <property type="evidence" value="ECO:0007669"/>
    <property type="project" value="UniProtKB-SubCell"/>
</dbReference>
<evidence type="ECO:0000256" key="3">
    <source>
        <dbReference type="ARBA" id="ARBA00022692"/>
    </source>
</evidence>
<keyword evidence="10" id="KW-1185">Reference proteome</keyword>
<evidence type="ECO:0000256" key="4">
    <source>
        <dbReference type="ARBA" id="ARBA00022989"/>
    </source>
</evidence>
<evidence type="ECO:0000256" key="7">
    <source>
        <dbReference type="ARBA" id="ARBA00023136"/>
    </source>
</evidence>
<dbReference type="AlphaFoldDB" id="A0AA38GG56"/>
<dbReference type="Proteomes" id="UP000824469">
    <property type="component" value="Unassembled WGS sequence"/>
</dbReference>
<evidence type="ECO:0000256" key="8">
    <source>
        <dbReference type="SAM" id="Phobius"/>
    </source>
</evidence>
<gene>
    <name evidence="9" type="ORF">KI387_015821</name>
</gene>
<keyword evidence="4 8" id="KW-1133">Transmembrane helix</keyword>
<dbReference type="OMA" id="YNFKFYS"/>
<dbReference type="EMBL" id="JAHRHJ020000003">
    <property type="protein sequence ID" value="KAH9321182.1"/>
    <property type="molecule type" value="Genomic_DNA"/>
</dbReference>
<reference evidence="9 10" key="1">
    <citation type="journal article" date="2021" name="Nat. Plants">
        <title>The Taxus genome provides insights into paclitaxel biosynthesis.</title>
        <authorList>
            <person name="Xiong X."/>
            <person name="Gou J."/>
            <person name="Liao Q."/>
            <person name="Li Y."/>
            <person name="Zhou Q."/>
            <person name="Bi G."/>
            <person name="Li C."/>
            <person name="Du R."/>
            <person name="Wang X."/>
            <person name="Sun T."/>
            <person name="Guo L."/>
            <person name="Liang H."/>
            <person name="Lu P."/>
            <person name="Wu Y."/>
            <person name="Zhang Z."/>
            <person name="Ro D.K."/>
            <person name="Shang Y."/>
            <person name="Huang S."/>
            <person name="Yan J."/>
        </authorList>
    </citation>
    <scope>NUCLEOTIDE SEQUENCE [LARGE SCALE GENOMIC DNA]</scope>
    <source>
        <strain evidence="9">Ta-2019</strain>
    </source>
</reference>
<evidence type="ECO:0000256" key="1">
    <source>
        <dbReference type="ARBA" id="ARBA00004173"/>
    </source>
</evidence>
<name>A0AA38GG56_TAXCH</name>
<evidence type="ECO:0000313" key="9">
    <source>
        <dbReference type="EMBL" id="KAH9321182.1"/>
    </source>
</evidence>
<dbReference type="PANTHER" id="PTHR14360:SF1">
    <property type="entry name" value="PROTEIN FMP32, MITOCHONDRIAL"/>
    <property type="match status" value="1"/>
</dbReference>
<dbReference type="PANTHER" id="PTHR14360">
    <property type="entry name" value="PROTEIN FMP32, MITOCHONDRIAL"/>
    <property type="match status" value="1"/>
</dbReference>
<protein>
    <recommendedName>
        <fullName evidence="11">Mitochondrion protein</fullName>
    </recommendedName>
</protein>
<evidence type="ECO:0008006" key="11">
    <source>
        <dbReference type="Google" id="ProtNLM"/>
    </source>
</evidence>
<dbReference type="InterPro" id="IPR024461">
    <property type="entry name" value="CCDC90-like"/>
</dbReference>
<keyword evidence="3 8" id="KW-0812">Transmembrane</keyword>
<organism evidence="9 10">
    <name type="scientific">Taxus chinensis</name>
    <name type="common">Chinese yew</name>
    <name type="synonym">Taxus wallichiana var. chinensis</name>
    <dbReference type="NCBI Taxonomy" id="29808"/>
    <lineage>
        <taxon>Eukaryota</taxon>
        <taxon>Viridiplantae</taxon>
        <taxon>Streptophyta</taxon>
        <taxon>Embryophyta</taxon>
        <taxon>Tracheophyta</taxon>
        <taxon>Spermatophyta</taxon>
        <taxon>Pinopsida</taxon>
        <taxon>Pinidae</taxon>
        <taxon>Conifers II</taxon>
        <taxon>Cupressales</taxon>
        <taxon>Taxaceae</taxon>
        <taxon>Taxus</taxon>
    </lineage>
</organism>
<proteinExistence type="predicted"/>
<dbReference type="Gene3D" id="1.20.5.340">
    <property type="match status" value="1"/>
</dbReference>
<dbReference type="Pfam" id="PF07798">
    <property type="entry name" value="CCDC90-like"/>
    <property type="match status" value="1"/>
</dbReference>
<evidence type="ECO:0000313" key="10">
    <source>
        <dbReference type="Proteomes" id="UP000824469"/>
    </source>
</evidence>
<evidence type="ECO:0000256" key="5">
    <source>
        <dbReference type="ARBA" id="ARBA00023054"/>
    </source>
</evidence>
<sequence length="205" mass="23230">MRLRILPLQICRLRFRQMSELVPGSRACLVDTMALVKRLEEDGMTQKQSEAITSVVTEVLEDSLNTIAHSFVSKEEMAKSEMLHEAALSKLKGEVKSSQDHHISSLQREIERLRTDIEKPRSELKYEIDKVTAGQRLDFNLERGHIREELSKQSSETSDLTNKLDREIHALKTQVEAGKYEVIKYCIGTVVSVAAVGIGLLRVLK</sequence>
<dbReference type="GO" id="GO:0005739">
    <property type="term" value="C:mitochondrion"/>
    <property type="evidence" value="ECO:0007669"/>
    <property type="project" value="UniProtKB-SubCell"/>
</dbReference>
<keyword evidence="7 8" id="KW-0472">Membrane</keyword>
<feature type="transmembrane region" description="Helical" evidence="8">
    <location>
        <begin position="182"/>
        <end position="204"/>
    </location>
</feature>
<keyword evidence="6" id="KW-0496">Mitochondrion</keyword>
<comment type="subcellular location">
    <subcellularLocation>
        <location evidence="2">Membrane</location>
    </subcellularLocation>
    <subcellularLocation>
        <location evidence="1">Mitochondrion</location>
    </subcellularLocation>
</comment>
<evidence type="ECO:0000256" key="6">
    <source>
        <dbReference type="ARBA" id="ARBA00023128"/>
    </source>
</evidence>
<keyword evidence="5" id="KW-0175">Coiled coil</keyword>
<comment type="caution">
    <text evidence="9">The sequence shown here is derived from an EMBL/GenBank/DDBJ whole genome shotgun (WGS) entry which is preliminary data.</text>
</comment>
<accession>A0AA38GG56</accession>
<dbReference type="FunFam" id="1.20.5.340:FF:000029">
    <property type="entry name" value="Coiled-coil domain-containing protein 90-like"/>
    <property type="match status" value="1"/>
</dbReference>
<evidence type="ECO:0000256" key="2">
    <source>
        <dbReference type="ARBA" id="ARBA00004370"/>
    </source>
</evidence>
<feature type="non-terminal residue" evidence="9">
    <location>
        <position position="205"/>
    </location>
</feature>